<evidence type="ECO:0000259" key="4">
    <source>
        <dbReference type="Pfam" id="PF18128"/>
    </source>
</evidence>
<dbReference type="PANTHER" id="PTHR42714">
    <property type="entry name" value="TRNA MODIFICATION GTPASE GTPBP3"/>
    <property type="match status" value="1"/>
</dbReference>
<dbReference type="GO" id="GO:0005737">
    <property type="term" value="C:cytoplasm"/>
    <property type="evidence" value="ECO:0007669"/>
    <property type="project" value="TreeGrafter"/>
</dbReference>
<dbReference type="GO" id="GO:0002098">
    <property type="term" value="P:tRNA wobble uridine modification"/>
    <property type="evidence" value="ECO:0007669"/>
    <property type="project" value="TreeGrafter"/>
</dbReference>
<feature type="domain" description="G" evidence="3">
    <location>
        <begin position="11"/>
        <end position="119"/>
    </location>
</feature>
<keyword evidence="1" id="KW-0547">Nucleotide-binding</keyword>
<dbReference type="Pfam" id="PF01926">
    <property type="entry name" value="MMR_HSR1"/>
    <property type="match status" value="1"/>
</dbReference>
<dbReference type="GO" id="GO:0016787">
    <property type="term" value="F:hydrolase activity"/>
    <property type="evidence" value="ECO:0007669"/>
    <property type="project" value="UniProtKB-KW"/>
</dbReference>
<dbReference type="GO" id="GO:0030488">
    <property type="term" value="P:tRNA methylation"/>
    <property type="evidence" value="ECO:0007669"/>
    <property type="project" value="TreeGrafter"/>
</dbReference>
<dbReference type="Pfam" id="PF18128">
    <property type="entry name" value="HydF_dimer"/>
    <property type="match status" value="1"/>
</dbReference>
<dbReference type="InterPro" id="IPR006073">
    <property type="entry name" value="GTP-bd"/>
</dbReference>
<gene>
    <name evidence="6" type="primary">mnmE_1</name>
    <name evidence="6" type="ORF">AVLFYP127_00896</name>
</gene>
<dbReference type="InterPro" id="IPR040644">
    <property type="entry name" value="HydF_tetramer"/>
</dbReference>
<dbReference type="SUPFAM" id="SSF52540">
    <property type="entry name" value="P-loop containing nucleoside triphosphate hydrolases"/>
    <property type="match status" value="1"/>
</dbReference>
<dbReference type="Gene3D" id="3.40.50.11410">
    <property type="match status" value="1"/>
</dbReference>
<sequence length="380" mass="43600">MIAYNSERLSLALLGKTNSGKSSFLNFISDQDVSIVSSQKGTTTDPIKKSMEIHDFGPVLFFDTAGFDDDTNLYEKRIEKTKKAIEKADILLYFLSIDDEIKEIYALKEKYDKIIFIATKQDLEIGNDLLEKFKDFSPLAINIKNNHDREKFFDKIKSTYKIEDNSITKSLVKENDLVLLVIPQDAEAPKYRLIKPQVMTIREIIDKNAIAVSTNLKNLENTLNSFNKKPDLVITDSQYFKEVYNILDKGIRLTSFSVLFSAFKADINYYIESVKKLDHGAKNILIAEACSHPPISEDIGTVKIPKLLKKRYKDIEIDFQRGEDFENIEKYDLIIQCGACMFNKKYVMERIKQAKEKNIPMTNYGIVIAYLNGILDKISI</sequence>
<accession>A0A6N2U1Y5</accession>
<dbReference type="InterPro" id="IPR005225">
    <property type="entry name" value="Small_GTP-bd"/>
</dbReference>
<evidence type="ECO:0000256" key="2">
    <source>
        <dbReference type="ARBA" id="ARBA00023134"/>
    </source>
</evidence>
<dbReference type="NCBIfam" id="TIGR03918">
    <property type="entry name" value="GTP_HydF"/>
    <property type="match status" value="1"/>
</dbReference>
<dbReference type="Gene3D" id="3.40.50.11420">
    <property type="match status" value="1"/>
</dbReference>
<dbReference type="InterPro" id="IPR041606">
    <property type="entry name" value="HydF_dimer"/>
</dbReference>
<evidence type="ECO:0000313" key="6">
    <source>
        <dbReference type="EMBL" id="VYT11389.1"/>
    </source>
</evidence>
<evidence type="ECO:0000259" key="3">
    <source>
        <dbReference type="Pfam" id="PF01926"/>
    </source>
</evidence>
<feature type="domain" description="Hydrogen maturase F dimerization" evidence="4">
    <location>
        <begin position="168"/>
        <end position="264"/>
    </location>
</feature>
<evidence type="ECO:0000259" key="5">
    <source>
        <dbReference type="Pfam" id="PF18133"/>
    </source>
</evidence>
<name>A0A6N2U1Y5_9FIRM</name>
<dbReference type="RefSeq" id="WP_070606453.1">
    <property type="nucleotide sequence ID" value="NZ_CACRSW010000028.1"/>
</dbReference>
<evidence type="ECO:0000256" key="1">
    <source>
        <dbReference type="ARBA" id="ARBA00022741"/>
    </source>
</evidence>
<dbReference type="PANTHER" id="PTHR42714:SF6">
    <property type="entry name" value="TRANSLATION INITIATION FACTOR IF-2"/>
    <property type="match status" value="1"/>
</dbReference>
<dbReference type="EC" id="3.6.-.-" evidence="6"/>
<dbReference type="CDD" id="cd00880">
    <property type="entry name" value="Era_like"/>
    <property type="match status" value="1"/>
</dbReference>
<dbReference type="Gene3D" id="3.40.50.300">
    <property type="entry name" value="P-loop containing nucleotide triphosphate hydrolases"/>
    <property type="match status" value="1"/>
</dbReference>
<dbReference type="InterPro" id="IPR027417">
    <property type="entry name" value="P-loop_NTPase"/>
</dbReference>
<dbReference type="Pfam" id="PF18133">
    <property type="entry name" value="HydF_tetramer"/>
    <property type="match status" value="1"/>
</dbReference>
<reference evidence="6" key="1">
    <citation type="submission" date="2019-11" db="EMBL/GenBank/DDBJ databases">
        <authorList>
            <person name="Feng L."/>
        </authorList>
    </citation>
    <scope>NUCLEOTIDE SEQUENCE</scope>
    <source>
        <strain evidence="6">AvaginalisLFYP127</strain>
    </source>
</reference>
<protein>
    <submittedName>
        <fullName evidence="6">tRNA modification GTPase MnmE</fullName>
        <ecNumber evidence="6">3.6.-.-</ecNumber>
    </submittedName>
</protein>
<dbReference type="NCBIfam" id="TIGR00231">
    <property type="entry name" value="small_GTP"/>
    <property type="match status" value="1"/>
</dbReference>
<dbReference type="AlphaFoldDB" id="A0A6N2U1Y5"/>
<feature type="domain" description="Hydrogen maturase F tetramerization" evidence="5">
    <location>
        <begin position="271"/>
        <end position="377"/>
    </location>
</feature>
<dbReference type="GO" id="GO:0005525">
    <property type="term" value="F:GTP binding"/>
    <property type="evidence" value="ECO:0007669"/>
    <property type="project" value="UniProtKB-KW"/>
</dbReference>
<organism evidence="6">
    <name type="scientific">Anaerococcus vaginalis</name>
    <dbReference type="NCBI Taxonomy" id="33037"/>
    <lineage>
        <taxon>Bacteria</taxon>
        <taxon>Bacillati</taxon>
        <taxon>Bacillota</taxon>
        <taxon>Tissierellia</taxon>
        <taxon>Tissierellales</taxon>
        <taxon>Peptoniphilaceae</taxon>
        <taxon>Anaerococcus</taxon>
    </lineage>
</organism>
<keyword evidence="2" id="KW-0342">GTP-binding</keyword>
<dbReference type="EMBL" id="CACRSW010000028">
    <property type="protein sequence ID" value="VYT11389.1"/>
    <property type="molecule type" value="Genomic_DNA"/>
</dbReference>
<keyword evidence="6" id="KW-0378">Hydrolase</keyword>
<proteinExistence type="predicted"/>
<dbReference type="InterPro" id="IPR023873">
    <property type="entry name" value="FeFe-hyd_GTPase_HydF"/>
</dbReference>